<accession>A0A9P5NE89</accession>
<comment type="pathway">
    <text evidence="2">Amino-acid biosynthesis; L-cysteine biosynthesis; L-cysteine from L-homocysteine and L-serine: step 2/2.</text>
</comment>
<dbReference type="Proteomes" id="UP000724874">
    <property type="component" value="Unassembled WGS sequence"/>
</dbReference>
<evidence type="ECO:0000256" key="6">
    <source>
        <dbReference type="ARBA" id="ARBA00023192"/>
    </source>
</evidence>
<dbReference type="GO" id="GO:0030170">
    <property type="term" value="F:pyridoxal phosphate binding"/>
    <property type="evidence" value="ECO:0007669"/>
    <property type="project" value="InterPro"/>
</dbReference>
<dbReference type="Pfam" id="PF01053">
    <property type="entry name" value="Cys_Met_Meta_PP"/>
    <property type="match status" value="1"/>
</dbReference>
<evidence type="ECO:0000313" key="9">
    <source>
        <dbReference type="EMBL" id="KAF8882379.1"/>
    </source>
</evidence>
<keyword evidence="6" id="KW-0198">Cysteine biosynthesis</keyword>
<evidence type="ECO:0000256" key="3">
    <source>
        <dbReference type="ARBA" id="ARBA00009077"/>
    </source>
</evidence>
<evidence type="ECO:0000256" key="8">
    <source>
        <dbReference type="RuleBase" id="RU362118"/>
    </source>
</evidence>
<dbReference type="GO" id="GO:0005737">
    <property type="term" value="C:cytoplasm"/>
    <property type="evidence" value="ECO:0007669"/>
    <property type="project" value="TreeGrafter"/>
</dbReference>
<dbReference type="SUPFAM" id="SSF53383">
    <property type="entry name" value="PLP-dependent transferases"/>
    <property type="match status" value="1"/>
</dbReference>
<evidence type="ECO:0000256" key="4">
    <source>
        <dbReference type="ARBA" id="ARBA00012085"/>
    </source>
</evidence>
<dbReference type="PANTHER" id="PTHR11808:SF15">
    <property type="entry name" value="CYSTATHIONINE GAMMA-LYASE"/>
    <property type="match status" value="1"/>
</dbReference>
<dbReference type="OrthoDB" id="3047386at2759"/>
<evidence type="ECO:0000313" key="10">
    <source>
        <dbReference type="Proteomes" id="UP000724874"/>
    </source>
</evidence>
<dbReference type="GO" id="GO:0019346">
    <property type="term" value="P:transsulfuration"/>
    <property type="evidence" value="ECO:0007669"/>
    <property type="project" value="InterPro"/>
</dbReference>
<gene>
    <name evidence="9" type="ORF">CPB84DRAFT_1750919</name>
</gene>
<organism evidence="9 10">
    <name type="scientific">Gymnopilus junonius</name>
    <name type="common">Spectacular rustgill mushroom</name>
    <name type="synonym">Gymnopilus spectabilis subsp. junonius</name>
    <dbReference type="NCBI Taxonomy" id="109634"/>
    <lineage>
        <taxon>Eukaryota</taxon>
        <taxon>Fungi</taxon>
        <taxon>Dikarya</taxon>
        <taxon>Basidiomycota</taxon>
        <taxon>Agaricomycotina</taxon>
        <taxon>Agaricomycetes</taxon>
        <taxon>Agaricomycetidae</taxon>
        <taxon>Agaricales</taxon>
        <taxon>Agaricineae</taxon>
        <taxon>Hymenogastraceae</taxon>
        <taxon>Gymnopilus</taxon>
    </lineage>
</organism>
<keyword evidence="10" id="KW-1185">Reference proteome</keyword>
<evidence type="ECO:0000256" key="1">
    <source>
        <dbReference type="ARBA" id="ARBA00001933"/>
    </source>
</evidence>
<reference evidence="9" key="1">
    <citation type="submission" date="2020-11" db="EMBL/GenBank/DDBJ databases">
        <authorList>
            <consortium name="DOE Joint Genome Institute"/>
            <person name="Ahrendt S."/>
            <person name="Riley R."/>
            <person name="Andreopoulos W."/>
            <person name="LaButti K."/>
            <person name="Pangilinan J."/>
            <person name="Ruiz-duenas F.J."/>
            <person name="Barrasa J.M."/>
            <person name="Sanchez-Garcia M."/>
            <person name="Camarero S."/>
            <person name="Miyauchi S."/>
            <person name="Serrano A."/>
            <person name="Linde D."/>
            <person name="Babiker R."/>
            <person name="Drula E."/>
            <person name="Ayuso-Fernandez I."/>
            <person name="Pacheco R."/>
            <person name="Padilla G."/>
            <person name="Ferreira P."/>
            <person name="Barriuso J."/>
            <person name="Kellner H."/>
            <person name="Castanera R."/>
            <person name="Alfaro M."/>
            <person name="Ramirez L."/>
            <person name="Pisabarro A.G."/>
            <person name="Kuo A."/>
            <person name="Tritt A."/>
            <person name="Lipzen A."/>
            <person name="He G."/>
            <person name="Yan M."/>
            <person name="Ng V."/>
            <person name="Cullen D."/>
            <person name="Martin F."/>
            <person name="Rosso M.-N."/>
            <person name="Henrissat B."/>
            <person name="Hibbett D."/>
            <person name="Martinez A.T."/>
            <person name="Grigoriev I.V."/>
        </authorList>
    </citation>
    <scope>NUCLEOTIDE SEQUENCE</scope>
    <source>
        <strain evidence="9">AH 44721</strain>
    </source>
</reference>
<dbReference type="GO" id="GO:0019343">
    <property type="term" value="P:cysteine biosynthetic process via cystathionine"/>
    <property type="evidence" value="ECO:0007669"/>
    <property type="project" value="TreeGrafter"/>
</dbReference>
<proteinExistence type="inferred from homology"/>
<evidence type="ECO:0000256" key="2">
    <source>
        <dbReference type="ARBA" id="ARBA00005038"/>
    </source>
</evidence>
<keyword evidence="5 8" id="KW-0663">Pyridoxal phosphate</keyword>
<dbReference type="InterPro" id="IPR000277">
    <property type="entry name" value="Cys/Met-Metab_PyrdxlP-dep_enz"/>
</dbReference>
<dbReference type="InterPro" id="IPR015424">
    <property type="entry name" value="PyrdxlP-dep_Trfase"/>
</dbReference>
<dbReference type="PROSITE" id="PS00868">
    <property type="entry name" value="CYS_MET_METAB_PP"/>
    <property type="match status" value="1"/>
</dbReference>
<evidence type="ECO:0000256" key="7">
    <source>
        <dbReference type="ARBA" id="ARBA00029853"/>
    </source>
</evidence>
<comment type="cofactor">
    <cofactor evidence="1 8">
        <name>pyridoxal 5'-phosphate</name>
        <dbReference type="ChEBI" id="CHEBI:597326"/>
    </cofactor>
</comment>
<comment type="caution">
    <text evidence="9">The sequence shown here is derived from an EMBL/GenBank/DDBJ whole genome shotgun (WGS) entry which is preliminary data.</text>
</comment>
<keyword evidence="6" id="KW-0028">Amino-acid biosynthesis</keyword>
<sequence length="177" mass="19280">MTYEQSGIQVLPLRQPKLECTLTSLEAGGAYGLAFTSGLSMTTTMLQALRPNVHIYGGMFCYICRVVAENQGLEAMFLDLESTSDDEIVTSFKENTKLLGIESPTNPTLCLIDITCIACLVHSHPSRPLVLIDNTFLSPFYSSPLLLGADIVMHSLTKYVNGHSDIVMGALILPAEH</sequence>
<dbReference type="GO" id="GO:0004123">
    <property type="term" value="F:cystathionine gamma-lyase activity"/>
    <property type="evidence" value="ECO:0007669"/>
    <property type="project" value="TreeGrafter"/>
</dbReference>
<dbReference type="InterPro" id="IPR015421">
    <property type="entry name" value="PyrdxlP-dep_Trfase_major"/>
</dbReference>
<dbReference type="EC" id="4.4.1.1" evidence="4"/>
<name>A0A9P5NE89_GYMJU</name>
<dbReference type="AlphaFoldDB" id="A0A9P5NE89"/>
<comment type="similarity">
    <text evidence="3 8">Belongs to the trans-sulfuration enzymes family.</text>
</comment>
<evidence type="ECO:0000256" key="5">
    <source>
        <dbReference type="ARBA" id="ARBA00022898"/>
    </source>
</evidence>
<dbReference type="InterPro" id="IPR054542">
    <property type="entry name" value="Cys_met_metab_PP"/>
</dbReference>
<dbReference type="PANTHER" id="PTHR11808">
    <property type="entry name" value="TRANS-SULFURATION ENZYME FAMILY MEMBER"/>
    <property type="match status" value="1"/>
</dbReference>
<dbReference type="Gene3D" id="3.40.640.10">
    <property type="entry name" value="Type I PLP-dependent aspartate aminotransferase-like (Major domain)"/>
    <property type="match status" value="1"/>
</dbReference>
<dbReference type="EMBL" id="JADNYJ010000123">
    <property type="protein sequence ID" value="KAF8882379.1"/>
    <property type="molecule type" value="Genomic_DNA"/>
</dbReference>
<protein>
    <recommendedName>
        <fullName evidence="4">cystathionine gamma-lyase</fullName>
        <ecNumber evidence="4">4.4.1.1</ecNumber>
    </recommendedName>
    <alternativeName>
        <fullName evidence="7">Gamma-cystathionase</fullName>
    </alternativeName>
</protein>